<keyword evidence="5 6" id="KW-0472">Membrane</keyword>
<dbReference type="Proteomes" id="UP001057291">
    <property type="component" value="Unassembled WGS sequence"/>
</dbReference>
<dbReference type="AlphaFoldDB" id="A0AAV4LB18"/>
<evidence type="ECO:0000256" key="4">
    <source>
        <dbReference type="ARBA" id="ARBA00022989"/>
    </source>
</evidence>
<protein>
    <submittedName>
        <fullName evidence="9">Multidrug resistance protein A</fullName>
    </submittedName>
</protein>
<dbReference type="Pfam" id="PF25997">
    <property type="entry name" value="BSH_YhbJ"/>
    <property type="match status" value="1"/>
</dbReference>
<dbReference type="InterPro" id="IPR058634">
    <property type="entry name" value="AaeA-lik-b-barrel"/>
</dbReference>
<organism evidence="9 10">
    <name type="scientific">Collibacillus ludicampi</name>
    <dbReference type="NCBI Taxonomy" id="2771369"/>
    <lineage>
        <taxon>Bacteria</taxon>
        <taxon>Bacillati</taxon>
        <taxon>Bacillota</taxon>
        <taxon>Bacilli</taxon>
        <taxon>Bacillales</taxon>
        <taxon>Alicyclobacillaceae</taxon>
        <taxon>Collibacillus</taxon>
    </lineage>
</organism>
<dbReference type="InterPro" id="IPR050739">
    <property type="entry name" value="MFP"/>
</dbReference>
<sequence length="211" mass="22810">MKTARLFLFNFLGILVFVAAGRALYYYLFQNLNYVKTDDAKVWGDLVPLSAAVPGKLTDWKGAIGQNFNQGDVVGRIEGMGDRGNITAPINGKIIQSSAVNGQVVAPGQSIATMTDLSKLYILTNIEESRIQDVKTGADVDITVDADPGTTVKGKVEQIGLATNSTFSLLPQQNASGNYTKVVQRIPVRISMSNYPDDWVPGMNATISIHK</sequence>
<evidence type="ECO:0000313" key="10">
    <source>
        <dbReference type="Proteomes" id="UP001057291"/>
    </source>
</evidence>
<evidence type="ECO:0000256" key="3">
    <source>
        <dbReference type="ARBA" id="ARBA00022692"/>
    </source>
</evidence>
<evidence type="ECO:0000256" key="2">
    <source>
        <dbReference type="ARBA" id="ARBA00009477"/>
    </source>
</evidence>
<dbReference type="GO" id="GO:0055085">
    <property type="term" value="P:transmembrane transport"/>
    <property type="evidence" value="ECO:0007669"/>
    <property type="project" value="InterPro"/>
</dbReference>
<evidence type="ECO:0000259" key="7">
    <source>
        <dbReference type="Pfam" id="PF25963"/>
    </source>
</evidence>
<name>A0AAV4LB18_9BACL</name>
<dbReference type="Pfam" id="PF25963">
    <property type="entry name" value="Beta-barrel_AAEA"/>
    <property type="match status" value="1"/>
</dbReference>
<dbReference type="InterPro" id="IPR011053">
    <property type="entry name" value="Single_hybrid_motif"/>
</dbReference>
<feature type="transmembrane region" description="Helical" evidence="6">
    <location>
        <begin position="7"/>
        <end position="28"/>
    </location>
</feature>
<evidence type="ECO:0000256" key="1">
    <source>
        <dbReference type="ARBA" id="ARBA00004167"/>
    </source>
</evidence>
<comment type="caution">
    <text evidence="9">The sequence shown here is derived from an EMBL/GenBank/DDBJ whole genome shotgun (WGS) entry which is preliminary data.</text>
</comment>
<dbReference type="PANTHER" id="PTHR30386:SF26">
    <property type="entry name" value="TRANSPORT PROTEIN COMB"/>
    <property type="match status" value="1"/>
</dbReference>
<accession>A0AAV4LB18</accession>
<comment type="similarity">
    <text evidence="2">Belongs to the membrane fusion protein (MFP) (TC 8.A.1) family.</text>
</comment>
<feature type="domain" description="YhbJ barrel-sandwich hybrid" evidence="8">
    <location>
        <begin position="45"/>
        <end position="116"/>
    </location>
</feature>
<dbReference type="Gene3D" id="2.40.30.170">
    <property type="match status" value="1"/>
</dbReference>
<keyword evidence="10" id="KW-1185">Reference proteome</keyword>
<dbReference type="SUPFAM" id="SSF51230">
    <property type="entry name" value="Single hybrid motif"/>
    <property type="match status" value="1"/>
</dbReference>
<keyword evidence="4 6" id="KW-1133">Transmembrane helix</keyword>
<evidence type="ECO:0000313" key="9">
    <source>
        <dbReference type="EMBL" id="GIM44987.1"/>
    </source>
</evidence>
<keyword evidence="3 6" id="KW-0812">Transmembrane</keyword>
<dbReference type="InterPro" id="IPR058635">
    <property type="entry name" value="BSH_YhbJ"/>
</dbReference>
<evidence type="ECO:0000256" key="5">
    <source>
        <dbReference type="ARBA" id="ARBA00023136"/>
    </source>
</evidence>
<dbReference type="EMBL" id="BOQE01000001">
    <property type="protein sequence ID" value="GIM44987.1"/>
    <property type="molecule type" value="Genomic_DNA"/>
</dbReference>
<comment type="subcellular location">
    <subcellularLocation>
        <location evidence="1">Membrane</location>
        <topology evidence="1">Single-pass membrane protein</topology>
    </subcellularLocation>
</comment>
<evidence type="ECO:0000256" key="6">
    <source>
        <dbReference type="SAM" id="Phobius"/>
    </source>
</evidence>
<evidence type="ECO:0000259" key="8">
    <source>
        <dbReference type="Pfam" id="PF25997"/>
    </source>
</evidence>
<proteinExistence type="inferred from homology"/>
<dbReference type="GO" id="GO:0016020">
    <property type="term" value="C:membrane"/>
    <property type="evidence" value="ECO:0007669"/>
    <property type="project" value="UniProtKB-SubCell"/>
</dbReference>
<gene>
    <name evidence="9" type="primary">emrA</name>
    <name evidence="9" type="ORF">DNHGIG_05360</name>
</gene>
<reference evidence="9" key="1">
    <citation type="journal article" date="2023" name="Int. J. Syst. Evol. Microbiol.">
        <title>Collibacillus ludicampi gen. nov., sp. nov., a new soil bacterium of the family Alicyclobacillaceae.</title>
        <authorList>
            <person name="Jojima T."/>
            <person name="Ioku Y."/>
            <person name="Fukuta Y."/>
            <person name="Shirasaka N."/>
            <person name="Matsumura Y."/>
            <person name="Mori M."/>
        </authorList>
    </citation>
    <scope>NUCLEOTIDE SEQUENCE</scope>
    <source>
        <strain evidence="9">TP075</strain>
    </source>
</reference>
<dbReference type="PANTHER" id="PTHR30386">
    <property type="entry name" value="MEMBRANE FUSION SUBUNIT OF EMRAB-TOLC MULTIDRUG EFFLUX PUMP"/>
    <property type="match status" value="1"/>
</dbReference>
<dbReference type="RefSeq" id="WP_282198232.1">
    <property type="nucleotide sequence ID" value="NZ_BOQE01000001.1"/>
</dbReference>
<feature type="domain" description="p-hydroxybenzoic acid efflux pump subunit AaeA-like beta-barrel" evidence="7">
    <location>
        <begin position="120"/>
        <end position="210"/>
    </location>
</feature>